<sequence length="254" mass="27376">MKRHVGLELACAWNAFALQTLGDKMLEADDAADPDTVGFVPPVTFDQVNAYYTEVGRWLGHASQAGHDPDFALPAGTLPARLPDWSPVEPCPRPHLDAMIAALDAMRVHAEAAMHALGKATPEADAARLTRLRGQFEGALSKANDVAGMYRPGASLVLHEQRADRGARETGQRGAVPGRAAHQLSRAADRGWARRPQGAQGSFLRTPLPGELGCDPWVMTDPNSVAFLRQDPNARRVIDEMWALDPDPAVSVAL</sequence>
<dbReference type="RefSeq" id="WP_232472387.1">
    <property type="nucleotide sequence ID" value="NZ_JHAC01000093.1"/>
</dbReference>
<comment type="caution">
    <text evidence="2">The sequence shown here is derived from an EMBL/GenBank/DDBJ whole genome shotgun (WGS) entry which is preliminary data.</text>
</comment>
<organism evidence="2 3">
    <name type="scientific">Deinococcus phoenicis</name>
    <dbReference type="NCBI Taxonomy" id="1476583"/>
    <lineage>
        <taxon>Bacteria</taxon>
        <taxon>Thermotogati</taxon>
        <taxon>Deinococcota</taxon>
        <taxon>Deinococci</taxon>
        <taxon>Deinococcales</taxon>
        <taxon>Deinococcaceae</taxon>
        <taxon>Deinococcus</taxon>
    </lineage>
</organism>
<keyword evidence="3" id="KW-1185">Reference proteome</keyword>
<proteinExistence type="predicted"/>
<gene>
    <name evidence="2" type="ORF">DEIPH_ctg139orf0054</name>
</gene>
<evidence type="ECO:0000313" key="3">
    <source>
        <dbReference type="Proteomes" id="UP000020492"/>
    </source>
</evidence>
<reference evidence="2 3" key="1">
    <citation type="submission" date="2014-03" db="EMBL/GenBank/DDBJ databases">
        <title>Draft genome sequence of Deinococcus phoenicis 1P10ME.</title>
        <authorList>
            <person name="Stepanov V.G."/>
            <person name="Vaishampayan P."/>
            <person name="Venkateswaran K."/>
            <person name="Fox G.E."/>
        </authorList>
    </citation>
    <scope>NUCLEOTIDE SEQUENCE [LARGE SCALE GENOMIC DNA]</scope>
    <source>
        <strain evidence="2 3">1P10ME</strain>
    </source>
</reference>
<evidence type="ECO:0000313" key="2">
    <source>
        <dbReference type="EMBL" id="EYB66334.1"/>
    </source>
</evidence>
<dbReference type="Proteomes" id="UP000020492">
    <property type="component" value="Unassembled WGS sequence"/>
</dbReference>
<dbReference type="EMBL" id="JHAC01000093">
    <property type="protein sequence ID" value="EYB66334.1"/>
    <property type="molecule type" value="Genomic_DNA"/>
</dbReference>
<dbReference type="AlphaFoldDB" id="A0A016QKL2"/>
<protein>
    <submittedName>
        <fullName evidence="2">Uncharacterized protein</fullName>
    </submittedName>
</protein>
<dbReference type="eggNOG" id="ENOG502ZBIS">
    <property type="taxonomic scope" value="Bacteria"/>
</dbReference>
<feature type="region of interest" description="Disordered" evidence="1">
    <location>
        <begin position="166"/>
        <end position="206"/>
    </location>
</feature>
<dbReference type="PATRIC" id="fig|1476583.3.peg.3572"/>
<accession>A0A016QKL2</accession>
<name>A0A016QKL2_9DEIO</name>
<dbReference type="STRING" id="1476583.DEIPH_ctg139orf0054"/>
<evidence type="ECO:0000256" key="1">
    <source>
        <dbReference type="SAM" id="MobiDB-lite"/>
    </source>
</evidence>